<evidence type="ECO:0000256" key="1">
    <source>
        <dbReference type="SAM" id="MobiDB-lite"/>
    </source>
</evidence>
<sequence>MDMTKPITLVVGGPAVGPGDVPVLCARLGELHAEGATEVVCDVGGVTEPDLTAVEALARLRLTARRLGCRIRIRHPTPLLHRLLAQTGLAEALGEPEEREPALGVEERVQTDDPAP</sequence>
<protein>
    <recommendedName>
        <fullName evidence="2">STAS domain-containing protein</fullName>
    </recommendedName>
</protein>
<organism evidence="3 4">
    <name type="scientific">Streptomyces sannanensis</name>
    <dbReference type="NCBI Taxonomy" id="285536"/>
    <lineage>
        <taxon>Bacteria</taxon>
        <taxon>Bacillati</taxon>
        <taxon>Actinomycetota</taxon>
        <taxon>Actinomycetes</taxon>
        <taxon>Kitasatosporales</taxon>
        <taxon>Streptomycetaceae</taxon>
        <taxon>Streptomyces</taxon>
    </lineage>
</organism>
<accession>A0ABP6SEY7</accession>
<feature type="compositionally biased region" description="Basic and acidic residues" evidence="1">
    <location>
        <begin position="99"/>
        <end position="116"/>
    </location>
</feature>
<dbReference type="Gene3D" id="3.30.750.24">
    <property type="entry name" value="STAS domain"/>
    <property type="match status" value="1"/>
</dbReference>
<evidence type="ECO:0000313" key="3">
    <source>
        <dbReference type="EMBL" id="GAA3374703.1"/>
    </source>
</evidence>
<dbReference type="EMBL" id="BAAAYL010000001">
    <property type="protein sequence ID" value="GAA3374703.1"/>
    <property type="molecule type" value="Genomic_DNA"/>
</dbReference>
<feature type="domain" description="STAS" evidence="2">
    <location>
        <begin position="1"/>
        <end position="94"/>
    </location>
</feature>
<gene>
    <name evidence="3" type="ORF">GCM10020367_39630</name>
</gene>
<dbReference type="PROSITE" id="PS50801">
    <property type="entry name" value="STAS"/>
    <property type="match status" value="1"/>
</dbReference>
<dbReference type="Pfam" id="PF13466">
    <property type="entry name" value="STAS_2"/>
    <property type="match status" value="1"/>
</dbReference>
<dbReference type="InterPro" id="IPR058548">
    <property type="entry name" value="MlaB-like_STAS"/>
</dbReference>
<comment type="caution">
    <text evidence="3">The sequence shown here is derived from an EMBL/GenBank/DDBJ whole genome shotgun (WGS) entry which is preliminary data.</text>
</comment>
<reference evidence="4" key="1">
    <citation type="journal article" date="2019" name="Int. J. Syst. Evol. Microbiol.">
        <title>The Global Catalogue of Microorganisms (GCM) 10K type strain sequencing project: providing services to taxonomists for standard genome sequencing and annotation.</title>
        <authorList>
            <consortium name="The Broad Institute Genomics Platform"/>
            <consortium name="The Broad Institute Genome Sequencing Center for Infectious Disease"/>
            <person name="Wu L."/>
            <person name="Ma J."/>
        </authorList>
    </citation>
    <scope>NUCLEOTIDE SEQUENCE [LARGE SCALE GENOMIC DNA]</scope>
    <source>
        <strain evidence="4">JCM 9651</strain>
    </source>
</reference>
<name>A0ABP6SEY7_9ACTN</name>
<evidence type="ECO:0000259" key="2">
    <source>
        <dbReference type="PROSITE" id="PS50801"/>
    </source>
</evidence>
<feature type="region of interest" description="Disordered" evidence="1">
    <location>
        <begin position="92"/>
        <end position="116"/>
    </location>
</feature>
<evidence type="ECO:0000313" key="4">
    <source>
        <dbReference type="Proteomes" id="UP001499990"/>
    </source>
</evidence>
<dbReference type="InterPro" id="IPR036513">
    <property type="entry name" value="STAS_dom_sf"/>
</dbReference>
<dbReference type="Proteomes" id="UP001499990">
    <property type="component" value="Unassembled WGS sequence"/>
</dbReference>
<dbReference type="SUPFAM" id="SSF52091">
    <property type="entry name" value="SpoIIaa-like"/>
    <property type="match status" value="1"/>
</dbReference>
<proteinExistence type="predicted"/>
<keyword evidence="4" id="KW-1185">Reference proteome</keyword>
<dbReference type="InterPro" id="IPR002645">
    <property type="entry name" value="STAS_dom"/>
</dbReference>